<keyword evidence="2" id="KW-1185">Reference proteome</keyword>
<name>E0I4K2_9BACL</name>
<evidence type="ECO:0008006" key="3">
    <source>
        <dbReference type="Google" id="ProtNLM"/>
    </source>
</evidence>
<sequence length="54" mass="6501">MQTLTRHIKSCDYDELIELALAIKDKHWFLDLTQRKKELEAAEGEFRRDFAYVD</sequence>
<reference evidence="1 2" key="1">
    <citation type="submission" date="2010-07" db="EMBL/GenBank/DDBJ databases">
        <title>The draft genome of Paenibacillus curdlanolyticus YK9.</title>
        <authorList>
            <consortium name="US DOE Joint Genome Institute (JGI-PGF)"/>
            <person name="Lucas S."/>
            <person name="Copeland A."/>
            <person name="Lapidus A."/>
            <person name="Cheng J.-F."/>
            <person name="Bruce D."/>
            <person name="Goodwin L."/>
            <person name="Pitluck S."/>
            <person name="Land M.L."/>
            <person name="Hauser L."/>
            <person name="Chang Y.-J."/>
            <person name="Jeffries C."/>
            <person name="Anderson I.J."/>
            <person name="Johnson E."/>
            <person name="Loganathan U."/>
            <person name="Mulhopadhyay B."/>
            <person name="Kyrpides N."/>
            <person name="Woyke T.J."/>
        </authorList>
    </citation>
    <scope>NUCLEOTIDE SEQUENCE [LARGE SCALE GENOMIC DNA]</scope>
    <source>
        <strain evidence="1 2">YK9</strain>
    </source>
</reference>
<dbReference type="AlphaFoldDB" id="E0I4K2"/>
<accession>E0I4K2</accession>
<evidence type="ECO:0000313" key="1">
    <source>
        <dbReference type="EMBL" id="EFM12533.1"/>
    </source>
</evidence>
<organism evidence="1 2">
    <name type="scientific">Paenibacillus curdlanolyticus YK9</name>
    <dbReference type="NCBI Taxonomy" id="717606"/>
    <lineage>
        <taxon>Bacteria</taxon>
        <taxon>Bacillati</taxon>
        <taxon>Bacillota</taxon>
        <taxon>Bacilli</taxon>
        <taxon>Bacillales</taxon>
        <taxon>Paenibacillaceae</taxon>
        <taxon>Paenibacillus</taxon>
    </lineage>
</organism>
<gene>
    <name evidence="1" type="ORF">PaecuDRAFT_0044</name>
</gene>
<proteinExistence type="predicted"/>
<protein>
    <recommendedName>
        <fullName evidence="3">IDEAL domain-containing protein</fullName>
    </recommendedName>
</protein>
<evidence type="ECO:0000313" key="2">
    <source>
        <dbReference type="Proteomes" id="UP000005387"/>
    </source>
</evidence>
<dbReference type="EMBL" id="AEDD01000001">
    <property type="protein sequence ID" value="EFM12533.1"/>
    <property type="molecule type" value="Genomic_DNA"/>
</dbReference>
<dbReference type="Proteomes" id="UP000005387">
    <property type="component" value="Unassembled WGS sequence"/>
</dbReference>